<dbReference type="Proteomes" id="UP000554482">
    <property type="component" value="Unassembled WGS sequence"/>
</dbReference>
<reference evidence="2 3" key="1">
    <citation type="submission" date="2020-06" db="EMBL/GenBank/DDBJ databases">
        <title>Transcriptomic and genomic resources for Thalictrum thalictroides and T. hernandezii: Facilitating candidate gene discovery in an emerging model plant lineage.</title>
        <authorList>
            <person name="Arias T."/>
            <person name="Riano-Pachon D.M."/>
            <person name="Di Stilio V.S."/>
        </authorList>
    </citation>
    <scope>NUCLEOTIDE SEQUENCE [LARGE SCALE GENOMIC DNA]</scope>
    <source>
        <strain evidence="3">cv. WT478/WT964</strain>
        <tissue evidence="2">Leaves</tissue>
    </source>
</reference>
<accession>A0A7J6VYJ5</accession>
<sequence>MTEEFHLRKGGRSGDTSISHLRVGDRIIESVGIRGEGLSALDHLRRGKLIDDHPRFTDSPIACIGRSPSHGIEGDARKKRKLTRRNIGGPGPPPSKASLPAR</sequence>
<evidence type="ECO:0000256" key="1">
    <source>
        <dbReference type="SAM" id="MobiDB-lite"/>
    </source>
</evidence>
<name>A0A7J6VYJ5_THATH</name>
<feature type="region of interest" description="Disordered" evidence="1">
    <location>
        <begin position="1"/>
        <end position="20"/>
    </location>
</feature>
<dbReference type="EMBL" id="JABWDY010025831">
    <property type="protein sequence ID" value="KAF5189175.1"/>
    <property type="molecule type" value="Genomic_DNA"/>
</dbReference>
<gene>
    <name evidence="2" type="ORF">FRX31_021238</name>
</gene>
<keyword evidence="3" id="KW-1185">Reference proteome</keyword>
<feature type="non-terminal residue" evidence="2">
    <location>
        <position position="1"/>
    </location>
</feature>
<dbReference type="AlphaFoldDB" id="A0A7J6VYJ5"/>
<evidence type="ECO:0000313" key="3">
    <source>
        <dbReference type="Proteomes" id="UP000554482"/>
    </source>
</evidence>
<comment type="caution">
    <text evidence="2">The sequence shown here is derived from an EMBL/GenBank/DDBJ whole genome shotgun (WGS) entry which is preliminary data.</text>
</comment>
<evidence type="ECO:0000313" key="2">
    <source>
        <dbReference type="EMBL" id="KAF5189175.1"/>
    </source>
</evidence>
<feature type="region of interest" description="Disordered" evidence="1">
    <location>
        <begin position="60"/>
        <end position="102"/>
    </location>
</feature>
<protein>
    <submittedName>
        <fullName evidence="2">Uncharacterized protein</fullName>
    </submittedName>
</protein>
<organism evidence="2 3">
    <name type="scientific">Thalictrum thalictroides</name>
    <name type="common">Rue-anemone</name>
    <name type="synonym">Anemone thalictroides</name>
    <dbReference type="NCBI Taxonomy" id="46969"/>
    <lineage>
        <taxon>Eukaryota</taxon>
        <taxon>Viridiplantae</taxon>
        <taxon>Streptophyta</taxon>
        <taxon>Embryophyta</taxon>
        <taxon>Tracheophyta</taxon>
        <taxon>Spermatophyta</taxon>
        <taxon>Magnoliopsida</taxon>
        <taxon>Ranunculales</taxon>
        <taxon>Ranunculaceae</taxon>
        <taxon>Thalictroideae</taxon>
        <taxon>Thalictrum</taxon>
    </lineage>
</organism>
<proteinExistence type="predicted"/>